<evidence type="ECO:0008006" key="4">
    <source>
        <dbReference type="Google" id="ProtNLM"/>
    </source>
</evidence>
<reference evidence="2" key="1">
    <citation type="submission" date="2020-10" db="EMBL/GenBank/DDBJ databases">
        <authorList>
            <person name="Gilroy R."/>
        </authorList>
    </citation>
    <scope>NUCLEOTIDE SEQUENCE</scope>
    <source>
        <strain evidence="2">ChiGjej1B1-2707</strain>
    </source>
</reference>
<reference evidence="2" key="2">
    <citation type="journal article" date="2021" name="PeerJ">
        <title>Extensive microbial diversity within the chicken gut microbiome revealed by metagenomics and culture.</title>
        <authorList>
            <person name="Gilroy R."/>
            <person name="Ravi A."/>
            <person name="Getino M."/>
            <person name="Pursley I."/>
            <person name="Horton D.L."/>
            <person name="Alikhan N.F."/>
            <person name="Baker D."/>
            <person name="Gharbi K."/>
            <person name="Hall N."/>
            <person name="Watson M."/>
            <person name="Adriaenssens E.M."/>
            <person name="Foster-Nyarko E."/>
            <person name="Jarju S."/>
            <person name="Secka A."/>
            <person name="Antonio M."/>
            <person name="Oren A."/>
            <person name="Chaudhuri R.R."/>
            <person name="La Ragione R."/>
            <person name="Hildebrand F."/>
            <person name="Pallen M.J."/>
        </authorList>
    </citation>
    <scope>NUCLEOTIDE SEQUENCE</scope>
    <source>
        <strain evidence="2">ChiGjej1B1-2707</strain>
    </source>
</reference>
<feature type="transmembrane region" description="Helical" evidence="1">
    <location>
        <begin position="6"/>
        <end position="27"/>
    </location>
</feature>
<organism evidence="2 3">
    <name type="scientific">Candidatus Aveggerthella stercoripullorum</name>
    <dbReference type="NCBI Taxonomy" id="2840688"/>
    <lineage>
        <taxon>Bacteria</taxon>
        <taxon>Bacillati</taxon>
        <taxon>Actinomycetota</taxon>
        <taxon>Coriobacteriia</taxon>
        <taxon>Eggerthellales</taxon>
        <taxon>Eggerthellaceae</taxon>
        <taxon>Eggerthellaceae incertae sedis</taxon>
        <taxon>Candidatus Aveggerthella</taxon>
    </lineage>
</organism>
<evidence type="ECO:0000313" key="2">
    <source>
        <dbReference type="EMBL" id="HIR01044.1"/>
    </source>
</evidence>
<keyword evidence="1" id="KW-0812">Transmembrane</keyword>
<keyword evidence="1" id="KW-1133">Transmembrane helix</keyword>
<protein>
    <recommendedName>
        <fullName evidence="4">TadE-like protein</fullName>
    </recommendedName>
</protein>
<dbReference type="AlphaFoldDB" id="A0A9D0ZYW2"/>
<accession>A0A9D0ZYW2</accession>
<sequence>MTVEFVVAFPVLIAVAVVAVNACLFFSECAAFDMVARDAVRTFATSPAFGEEGFANAAISEELERNFSRDYLSSRVESSSSSGGMVSYRMTLEFSPTLFGLGFKSEVFGVSLPKLTHTVGLTVDPYKPGVFL</sequence>
<comment type="caution">
    <text evidence="2">The sequence shown here is derived from an EMBL/GenBank/DDBJ whole genome shotgun (WGS) entry which is preliminary data.</text>
</comment>
<evidence type="ECO:0000313" key="3">
    <source>
        <dbReference type="Proteomes" id="UP000824261"/>
    </source>
</evidence>
<proteinExistence type="predicted"/>
<keyword evidence="1" id="KW-0472">Membrane</keyword>
<gene>
    <name evidence="2" type="ORF">IAA69_02075</name>
</gene>
<dbReference type="EMBL" id="DVGB01000026">
    <property type="protein sequence ID" value="HIR01044.1"/>
    <property type="molecule type" value="Genomic_DNA"/>
</dbReference>
<evidence type="ECO:0000256" key="1">
    <source>
        <dbReference type="SAM" id="Phobius"/>
    </source>
</evidence>
<name>A0A9D0ZYW2_9ACTN</name>
<dbReference type="Proteomes" id="UP000824261">
    <property type="component" value="Unassembled WGS sequence"/>
</dbReference>